<name>A0A537LAL5_9BACT</name>
<dbReference type="PANTHER" id="PTHR14359:SF6">
    <property type="entry name" value="PHOSPHOPANTOTHENOYLCYSTEINE DECARBOXYLASE"/>
    <property type="match status" value="1"/>
</dbReference>
<dbReference type="AlphaFoldDB" id="A0A537LAL5"/>
<dbReference type="GO" id="GO:0015937">
    <property type="term" value="P:coenzyme A biosynthetic process"/>
    <property type="evidence" value="ECO:0007669"/>
    <property type="project" value="TreeGrafter"/>
</dbReference>
<dbReference type="PANTHER" id="PTHR14359">
    <property type="entry name" value="HOMO-OLIGOMERIC FLAVIN CONTAINING CYS DECARBOXYLASE FAMILY"/>
    <property type="match status" value="1"/>
</dbReference>
<comment type="caution">
    <text evidence="2">The sequence shown here is derived from an EMBL/GenBank/DDBJ whole genome shotgun (WGS) entry which is preliminary data.</text>
</comment>
<dbReference type="Gene3D" id="3.40.50.1950">
    <property type="entry name" value="Flavin prenyltransferase-like"/>
    <property type="match status" value="1"/>
</dbReference>
<dbReference type="SUPFAM" id="SSF52507">
    <property type="entry name" value="Homo-oligomeric flavin-containing Cys decarboxylases, HFCD"/>
    <property type="match status" value="1"/>
</dbReference>
<organism evidence="2 3">
    <name type="scientific">Candidatus Segetimicrobium genomatis</name>
    <dbReference type="NCBI Taxonomy" id="2569760"/>
    <lineage>
        <taxon>Bacteria</taxon>
        <taxon>Bacillati</taxon>
        <taxon>Candidatus Sysuimicrobiota</taxon>
        <taxon>Candidatus Sysuimicrobiia</taxon>
        <taxon>Candidatus Sysuimicrobiales</taxon>
        <taxon>Candidatus Segetimicrobiaceae</taxon>
        <taxon>Candidatus Segetimicrobium</taxon>
    </lineage>
</organism>
<sequence>MEQTERLAGKVIVVGVTGGVAAFKAAHLVTGLRKLGAEVHTVMTSAATQFVSPLTFRALSQHPVVTDMWDAQTPYDEPHVTLGERADLLVIAPATAQTLAKLALGLADDVVSATVLATRAPVVVAPAMSDTMYEHPTTQEHLQALRRRGVRIIGPVVGWLASGKEAIGRMAEPDAIIEEICAILEAK</sequence>
<protein>
    <recommendedName>
        <fullName evidence="1">Flavoprotein domain-containing protein</fullName>
    </recommendedName>
</protein>
<dbReference type="GO" id="GO:0004633">
    <property type="term" value="F:phosphopantothenoylcysteine decarboxylase activity"/>
    <property type="evidence" value="ECO:0007669"/>
    <property type="project" value="TreeGrafter"/>
</dbReference>
<evidence type="ECO:0000313" key="3">
    <source>
        <dbReference type="Proteomes" id="UP000318661"/>
    </source>
</evidence>
<dbReference type="Proteomes" id="UP000318661">
    <property type="component" value="Unassembled WGS sequence"/>
</dbReference>
<dbReference type="InterPro" id="IPR003382">
    <property type="entry name" value="Flavoprotein"/>
</dbReference>
<accession>A0A537LAL5</accession>
<feature type="domain" description="Flavoprotein" evidence="1">
    <location>
        <begin position="11"/>
        <end position="182"/>
    </location>
</feature>
<dbReference type="EMBL" id="VBAJ01000254">
    <property type="protein sequence ID" value="TMJ05075.1"/>
    <property type="molecule type" value="Genomic_DNA"/>
</dbReference>
<evidence type="ECO:0000313" key="2">
    <source>
        <dbReference type="EMBL" id="TMJ05075.1"/>
    </source>
</evidence>
<dbReference type="Pfam" id="PF02441">
    <property type="entry name" value="Flavoprotein"/>
    <property type="match status" value="1"/>
</dbReference>
<gene>
    <name evidence="2" type="ORF">E6G99_09990</name>
</gene>
<dbReference type="GO" id="GO:0071513">
    <property type="term" value="C:phosphopantothenoylcysteine decarboxylase complex"/>
    <property type="evidence" value="ECO:0007669"/>
    <property type="project" value="TreeGrafter"/>
</dbReference>
<evidence type="ECO:0000259" key="1">
    <source>
        <dbReference type="Pfam" id="PF02441"/>
    </source>
</evidence>
<dbReference type="GO" id="GO:0010181">
    <property type="term" value="F:FMN binding"/>
    <property type="evidence" value="ECO:0007669"/>
    <property type="project" value="TreeGrafter"/>
</dbReference>
<proteinExistence type="predicted"/>
<reference evidence="2 3" key="1">
    <citation type="journal article" date="2019" name="Nat. Microbiol.">
        <title>Mediterranean grassland soil C-N compound turnover is dependent on rainfall and depth, and is mediated by genomically divergent microorganisms.</title>
        <authorList>
            <person name="Diamond S."/>
            <person name="Andeer P.F."/>
            <person name="Li Z."/>
            <person name="Crits-Christoph A."/>
            <person name="Burstein D."/>
            <person name="Anantharaman K."/>
            <person name="Lane K.R."/>
            <person name="Thomas B.C."/>
            <person name="Pan C."/>
            <person name="Northen T.R."/>
            <person name="Banfield J.F."/>
        </authorList>
    </citation>
    <scope>NUCLEOTIDE SEQUENCE [LARGE SCALE GENOMIC DNA]</scope>
    <source>
        <strain evidence="2">NP_2</strain>
    </source>
</reference>
<dbReference type="InterPro" id="IPR036551">
    <property type="entry name" value="Flavin_trans-like"/>
</dbReference>